<dbReference type="Proteomes" id="UP000238479">
    <property type="component" value="Chromosome 2"/>
</dbReference>
<proteinExistence type="predicted"/>
<feature type="domain" description="F-box" evidence="1">
    <location>
        <begin position="4"/>
        <end position="50"/>
    </location>
</feature>
<dbReference type="InterPro" id="IPR006527">
    <property type="entry name" value="F-box-assoc_dom_typ1"/>
</dbReference>
<dbReference type="Gene3D" id="1.20.1280.50">
    <property type="match status" value="1"/>
</dbReference>
<dbReference type="Pfam" id="PF07734">
    <property type="entry name" value="FBA_1"/>
    <property type="match status" value="1"/>
</dbReference>
<gene>
    <name evidence="2" type="ORF">RchiOBHm_Chr2g0131321</name>
</gene>
<dbReference type="InterPro" id="IPR050796">
    <property type="entry name" value="SCF_F-box_component"/>
</dbReference>
<dbReference type="SMART" id="SM00256">
    <property type="entry name" value="FBOX"/>
    <property type="match status" value="1"/>
</dbReference>
<dbReference type="SUPFAM" id="SSF81383">
    <property type="entry name" value="F-box domain"/>
    <property type="match status" value="1"/>
</dbReference>
<dbReference type="PANTHER" id="PTHR31672">
    <property type="entry name" value="BNACNNG10540D PROTEIN"/>
    <property type="match status" value="1"/>
</dbReference>
<dbReference type="Pfam" id="PF00646">
    <property type="entry name" value="F-box"/>
    <property type="match status" value="1"/>
</dbReference>
<dbReference type="OMA" id="EFMWSQV"/>
<dbReference type="PROSITE" id="PS50181">
    <property type="entry name" value="FBOX"/>
    <property type="match status" value="1"/>
</dbReference>
<dbReference type="PANTHER" id="PTHR31672:SF13">
    <property type="entry name" value="F-BOX PROTEIN CPR30-LIKE"/>
    <property type="match status" value="1"/>
</dbReference>
<organism evidence="2 3">
    <name type="scientific">Rosa chinensis</name>
    <name type="common">China rose</name>
    <dbReference type="NCBI Taxonomy" id="74649"/>
    <lineage>
        <taxon>Eukaryota</taxon>
        <taxon>Viridiplantae</taxon>
        <taxon>Streptophyta</taxon>
        <taxon>Embryophyta</taxon>
        <taxon>Tracheophyta</taxon>
        <taxon>Spermatophyta</taxon>
        <taxon>Magnoliopsida</taxon>
        <taxon>eudicotyledons</taxon>
        <taxon>Gunneridae</taxon>
        <taxon>Pentapetalae</taxon>
        <taxon>rosids</taxon>
        <taxon>fabids</taxon>
        <taxon>Rosales</taxon>
        <taxon>Rosaceae</taxon>
        <taxon>Rosoideae</taxon>
        <taxon>Rosoideae incertae sedis</taxon>
        <taxon>Rosa</taxon>
    </lineage>
</organism>
<evidence type="ECO:0000259" key="1">
    <source>
        <dbReference type="PROSITE" id="PS50181"/>
    </source>
</evidence>
<dbReference type="Gramene" id="PRQ50268">
    <property type="protein sequence ID" value="PRQ50268"/>
    <property type="gene ID" value="RchiOBHm_Chr2g0131321"/>
</dbReference>
<sequence>MSMEFSSCYLPEEMMIEILLRLPIKSLLQFTSVSKYWNSLIKHNTFIKDHLKLTSNRIARDGPLLLLRHCPREPNVEQYSLHLDNHTFQEYSKPQLTAKSFNECFRIVGSCNGLILLSDDYLTETNTFVLWNPSIRKSITLPKPHIRHSEYYTVYGFGFDAKKDDYKIVQLVYEGHNRAGPEVVLYSLNSGSWKAITAASPKHEIAPTMWSQVFVNGFIHFIGYSKKGEAYDNVVLGFNVCEEVFHEIKMPRDLASEVPDMELIAVSGKSLALQHYDSKHKCCNVWVMREYGVVESWTKQFSIDFLTPNFRVTKVLGSRKNGEFLLETYKAKKGEIVLHDPKKNTNEHLGIYTDPGYTSLEHYMESLVLLDKATSFADSMEQEEEE</sequence>
<dbReference type="OrthoDB" id="5314306at2759"/>
<dbReference type="AlphaFoldDB" id="A0A2P6RV15"/>
<dbReference type="InterPro" id="IPR036047">
    <property type="entry name" value="F-box-like_dom_sf"/>
</dbReference>
<dbReference type="NCBIfam" id="TIGR01640">
    <property type="entry name" value="F_box_assoc_1"/>
    <property type="match status" value="1"/>
</dbReference>
<dbReference type="InterPro" id="IPR017451">
    <property type="entry name" value="F-box-assoc_interact_dom"/>
</dbReference>
<dbReference type="InterPro" id="IPR001810">
    <property type="entry name" value="F-box_dom"/>
</dbReference>
<comment type="caution">
    <text evidence="2">The sequence shown here is derived from an EMBL/GenBank/DDBJ whole genome shotgun (WGS) entry which is preliminary data.</text>
</comment>
<dbReference type="CDD" id="cd22157">
    <property type="entry name" value="F-box_AtFBW1-like"/>
    <property type="match status" value="1"/>
</dbReference>
<accession>A0A2P6RV15</accession>
<evidence type="ECO:0000313" key="2">
    <source>
        <dbReference type="EMBL" id="PRQ50268.1"/>
    </source>
</evidence>
<evidence type="ECO:0000313" key="3">
    <source>
        <dbReference type="Proteomes" id="UP000238479"/>
    </source>
</evidence>
<dbReference type="EMBL" id="PDCK01000040">
    <property type="protein sequence ID" value="PRQ50268.1"/>
    <property type="molecule type" value="Genomic_DNA"/>
</dbReference>
<dbReference type="STRING" id="74649.A0A2P6RV15"/>
<protein>
    <submittedName>
        <fullName evidence="2">Putative F-box domain-containing protein</fullName>
    </submittedName>
</protein>
<keyword evidence="3" id="KW-1185">Reference proteome</keyword>
<reference evidence="2 3" key="1">
    <citation type="journal article" date="2018" name="Nat. Genet.">
        <title>The Rosa genome provides new insights in the design of modern roses.</title>
        <authorList>
            <person name="Bendahmane M."/>
        </authorList>
    </citation>
    <scope>NUCLEOTIDE SEQUENCE [LARGE SCALE GENOMIC DNA]</scope>
    <source>
        <strain evidence="3">cv. Old Blush</strain>
    </source>
</reference>
<name>A0A2P6RV15_ROSCH</name>